<feature type="signal peptide" evidence="2">
    <location>
        <begin position="1"/>
        <end position="35"/>
    </location>
</feature>
<sequence>MAILPTAGRRSRRLASSALAIGGSLALLLTGCAQSSEPAPASSESSGGTSTGIALNQELHDLLPAEIRSAGAIQVGVTIGDSPFMDKVGGTYEGIIPELAEAVGTILGVDMAFVDMPFPGLIPAIQSDKIQLAWTSMFNNADREQVIDMVSYAAASMGIIVQKGNPQKVQGIEDLCGLTVGTTKGTVQERALVAQQEECKNDGNPALALNLYATQNEAYTQAQAGILDAVMLTYTPMAHQASQIENGNAFDIIDWTSPAGYLAVGVSNTKVGLADAINGAILQLEASGDYEKILTEYGATPDILPAELMVVNGSTSGVLK</sequence>
<organism evidence="4 5">
    <name type="scientific">Microbacterium caowuchunii</name>
    <dbReference type="NCBI Taxonomy" id="2614638"/>
    <lineage>
        <taxon>Bacteria</taxon>
        <taxon>Bacillati</taxon>
        <taxon>Actinomycetota</taxon>
        <taxon>Actinomycetes</taxon>
        <taxon>Micrococcales</taxon>
        <taxon>Microbacteriaceae</taxon>
        <taxon>Microbacterium</taxon>
    </lineage>
</organism>
<comment type="caution">
    <text evidence="4">The sequence shown here is derived from an EMBL/GenBank/DDBJ whole genome shotgun (WGS) entry which is preliminary data.</text>
</comment>
<evidence type="ECO:0000259" key="3">
    <source>
        <dbReference type="SMART" id="SM00062"/>
    </source>
</evidence>
<dbReference type="Pfam" id="PF00497">
    <property type="entry name" value="SBP_bac_3"/>
    <property type="match status" value="1"/>
</dbReference>
<evidence type="ECO:0000313" key="5">
    <source>
        <dbReference type="Proteomes" id="UP000326838"/>
    </source>
</evidence>
<feature type="chain" id="PRO_5024382804" evidence="2">
    <location>
        <begin position="36"/>
        <end position="320"/>
    </location>
</feature>
<dbReference type="RefSeq" id="WP_150893373.1">
    <property type="nucleotide sequence ID" value="NZ_VYUY01000010.1"/>
</dbReference>
<keyword evidence="5" id="KW-1185">Reference proteome</keyword>
<proteinExistence type="predicted"/>
<dbReference type="EMBL" id="VYUY01000010">
    <property type="protein sequence ID" value="KAA9133607.1"/>
    <property type="molecule type" value="Genomic_DNA"/>
</dbReference>
<protein>
    <submittedName>
        <fullName evidence="4">Transporter substrate-binding domain-containing protein</fullName>
    </submittedName>
</protein>
<dbReference type="PANTHER" id="PTHR35936">
    <property type="entry name" value="MEMBRANE-BOUND LYTIC MUREIN TRANSGLYCOSYLASE F"/>
    <property type="match status" value="1"/>
</dbReference>
<dbReference type="SMART" id="SM00062">
    <property type="entry name" value="PBPb"/>
    <property type="match status" value="1"/>
</dbReference>
<name>A0A5N0THM7_9MICO</name>
<accession>A0A5N0THM7</accession>
<dbReference type="PANTHER" id="PTHR35936:SF17">
    <property type="entry name" value="ARGININE-BINDING EXTRACELLULAR PROTEIN ARTP"/>
    <property type="match status" value="1"/>
</dbReference>
<keyword evidence="1 2" id="KW-0732">Signal</keyword>
<gene>
    <name evidence="4" type="ORF">F6B40_09390</name>
</gene>
<dbReference type="Proteomes" id="UP000326838">
    <property type="component" value="Unassembled WGS sequence"/>
</dbReference>
<evidence type="ECO:0000313" key="4">
    <source>
        <dbReference type="EMBL" id="KAA9133607.1"/>
    </source>
</evidence>
<dbReference type="Gene3D" id="3.40.190.10">
    <property type="entry name" value="Periplasmic binding protein-like II"/>
    <property type="match status" value="2"/>
</dbReference>
<reference evidence="5" key="1">
    <citation type="submission" date="2019-09" db="EMBL/GenBank/DDBJ databases">
        <title>Mumia zhuanghuii sp. nov. isolated from the intestinal contents of plateau pika (Ochotona curzoniae) in the Qinghai-Tibet plateau of China.</title>
        <authorList>
            <person name="Tian Z."/>
        </authorList>
    </citation>
    <scope>NUCLEOTIDE SEQUENCE [LARGE SCALE GENOMIC DNA]</scope>
    <source>
        <strain evidence="5">L-033</strain>
    </source>
</reference>
<dbReference type="InterPro" id="IPR001638">
    <property type="entry name" value="Solute-binding_3/MltF_N"/>
</dbReference>
<feature type="domain" description="Solute-binding protein family 3/N-terminal" evidence="3">
    <location>
        <begin position="72"/>
        <end position="301"/>
    </location>
</feature>
<dbReference type="SUPFAM" id="SSF53850">
    <property type="entry name" value="Periplasmic binding protein-like II"/>
    <property type="match status" value="1"/>
</dbReference>
<dbReference type="AlphaFoldDB" id="A0A5N0THM7"/>
<evidence type="ECO:0000256" key="2">
    <source>
        <dbReference type="SAM" id="SignalP"/>
    </source>
</evidence>
<evidence type="ECO:0000256" key="1">
    <source>
        <dbReference type="ARBA" id="ARBA00022729"/>
    </source>
</evidence>